<dbReference type="InterPro" id="IPR038318">
    <property type="entry name" value="KdpD_sf"/>
</dbReference>
<evidence type="ECO:0000256" key="2">
    <source>
        <dbReference type="ARBA" id="ARBA00004141"/>
    </source>
</evidence>
<dbReference type="InterPro" id="IPR036890">
    <property type="entry name" value="HATPase_C_sf"/>
</dbReference>
<dbReference type="PANTHER" id="PTHR24421">
    <property type="entry name" value="NITRATE/NITRITE SENSOR PROTEIN NARX-RELATED"/>
    <property type="match status" value="1"/>
</dbReference>
<evidence type="ECO:0000313" key="15">
    <source>
        <dbReference type="EMBL" id="GAA1629759.1"/>
    </source>
</evidence>
<dbReference type="InterPro" id="IPR050482">
    <property type="entry name" value="Sensor_HK_TwoCompSys"/>
</dbReference>
<evidence type="ECO:0000313" key="16">
    <source>
        <dbReference type="Proteomes" id="UP001501319"/>
    </source>
</evidence>
<proteinExistence type="predicted"/>
<keyword evidence="8" id="KW-0418">Kinase</keyword>
<dbReference type="SUPFAM" id="SSF55874">
    <property type="entry name" value="ATPase domain of HSP90 chaperone/DNA topoisomerase II/histidine kinase"/>
    <property type="match status" value="1"/>
</dbReference>
<dbReference type="SMART" id="SM00387">
    <property type="entry name" value="HATPase_c"/>
    <property type="match status" value="1"/>
</dbReference>
<dbReference type="Pfam" id="PF13493">
    <property type="entry name" value="DUF4118"/>
    <property type="match status" value="1"/>
</dbReference>
<feature type="domain" description="Histidine kinase/HSP90-like ATPase" evidence="14">
    <location>
        <begin position="842"/>
        <end position="932"/>
    </location>
</feature>
<dbReference type="Gene3D" id="1.20.5.1930">
    <property type="match status" value="1"/>
</dbReference>
<dbReference type="Pfam" id="PF07730">
    <property type="entry name" value="HisKA_3"/>
    <property type="match status" value="1"/>
</dbReference>
<dbReference type="Pfam" id="PF02518">
    <property type="entry name" value="HATPase_c"/>
    <property type="match status" value="1"/>
</dbReference>
<evidence type="ECO:0000256" key="11">
    <source>
        <dbReference type="ARBA" id="ARBA00023012"/>
    </source>
</evidence>
<protein>
    <recommendedName>
        <fullName evidence="3">histidine kinase</fullName>
        <ecNumber evidence="3">2.7.13.3</ecNumber>
    </recommendedName>
</protein>
<evidence type="ECO:0000259" key="13">
    <source>
        <dbReference type="SMART" id="SM00065"/>
    </source>
</evidence>
<keyword evidence="10" id="KW-1133">Transmembrane helix</keyword>
<evidence type="ECO:0000256" key="9">
    <source>
        <dbReference type="ARBA" id="ARBA00022840"/>
    </source>
</evidence>
<evidence type="ECO:0000256" key="8">
    <source>
        <dbReference type="ARBA" id="ARBA00022777"/>
    </source>
</evidence>
<keyword evidence="9" id="KW-0067">ATP-binding</keyword>
<evidence type="ECO:0000256" key="6">
    <source>
        <dbReference type="ARBA" id="ARBA00022692"/>
    </source>
</evidence>
<dbReference type="Pfam" id="PF01590">
    <property type="entry name" value="GAF"/>
    <property type="match status" value="4"/>
</dbReference>
<comment type="caution">
    <text evidence="15">The sequence shown here is derived from an EMBL/GenBank/DDBJ whole genome shotgun (WGS) entry which is preliminary data.</text>
</comment>
<dbReference type="PANTHER" id="PTHR24421:SF10">
    <property type="entry name" value="NITRATE_NITRITE SENSOR PROTEIN NARQ"/>
    <property type="match status" value="1"/>
</dbReference>
<evidence type="ECO:0000256" key="3">
    <source>
        <dbReference type="ARBA" id="ARBA00012438"/>
    </source>
</evidence>
<dbReference type="Gene3D" id="1.20.120.620">
    <property type="entry name" value="Backbone structure of the membrane domain of e. Coli histidine kinase receptor kdpd"/>
    <property type="match status" value="1"/>
</dbReference>
<dbReference type="InterPro" id="IPR025201">
    <property type="entry name" value="KdpD_TM"/>
</dbReference>
<keyword evidence="5" id="KW-0808">Transferase</keyword>
<keyword evidence="11" id="KW-0902">Two-component regulatory system</keyword>
<organism evidence="15 16">
    <name type="scientific">Kribbella alba</name>
    <dbReference type="NCBI Taxonomy" id="190197"/>
    <lineage>
        <taxon>Bacteria</taxon>
        <taxon>Bacillati</taxon>
        <taxon>Actinomycetota</taxon>
        <taxon>Actinomycetes</taxon>
        <taxon>Propionibacteriales</taxon>
        <taxon>Kribbellaceae</taxon>
        <taxon>Kribbella</taxon>
    </lineage>
</organism>
<dbReference type="Gene3D" id="3.30.450.40">
    <property type="match status" value="4"/>
</dbReference>
<keyword evidence="4" id="KW-0597">Phosphoprotein</keyword>
<dbReference type="Proteomes" id="UP001501319">
    <property type="component" value="Unassembled WGS sequence"/>
</dbReference>
<dbReference type="Gene3D" id="3.30.565.10">
    <property type="entry name" value="Histidine kinase-like ATPase, C-terminal domain"/>
    <property type="match status" value="1"/>
</dbReference>
<dbReference type="SMART" id="SM00065">
    <property type="entry name" value="GAF"/>
    <property type="match status" value="4"/>
</dbReference>
<name>A0ABP4QZP7_9ACTN</name>
<keyword evidence="6" id="KW-0812">Transmembrane</keyword>
<evidence type="ECO:0000256" key="5">
    <source>
        <dbReference type="ARBA" id="ARBA00022679"/>
    </source>
</evidence>
<feature type="domain" description="GAF" evidence="13">
    <location>
        <begin position="245"/>
        <end position="392"/>
    </location>
</feature>
<dbReference type="InterPro" id="IPR011712">
    <property type="entry name" value="Sig_transdc_His_kin_sub3_dim/P"/>
</dbReference>
<comment type="subcellular location">
    <subcellularLocation>
        <location evidence="2">Membrane</location>
        <topology evidence="2">Multi-pass membrane protein</topology>
    </subcellularLocation>
</comment>
<evidence type="ECO:0000256" key="10">
    <source>
        <dbReference type="ARBA" id="ARBA00022989"/>
    </source>
</evidence>
<dbReference type="InterPro" id="IPR029016">
    <property type="entry name" value="GAF-like_dom_sf"/>
</dbReference>
<feature type="domain" description="GAF" evidence="13">
    <location>
        <begin position="413"/>
        <end position="561"/>
    </location>
</feature>
<evidence type="ECO:0000256" key="7">
    <source>
        <dbReference type="ARBA" id="ARBA00022741"/>
    </source>
</evidence>
<keyword evidence="7" id="KW-0547">Nucleotide-binding</keyword>
<evidence type="ECO:0000256" key="12">
    <source>
        <dbReference type="ARBA" id="ARBA00023136"/>
    </source>
</evidence>
<dbReference type="CDD" id="cd16917">
    <property type="entry name" value="HATPase_UhpB-NarQ-NarX-like"/>
    <property type="match status" value="1"/>
</dbReference>
<dbReference type="InterPro" id="IPR003594">
    <property type="entry name" value="HATPase_dom"/>
</dbReference>
<keyword evidence="12" id="KW-0472">Membrane</keyword>
<keyword evidence="16" id="KW-1185">Reference proteome</keyword>
<dbReference type="SUPFAM" id="SSF55781">
    <property type="entry name" value="GAF domain-like"/>
    <property type="match status" value="4"/>
</dbReference>
<dbReference type="InterPro" id="IPR003018">
    <property type="entry name" value="GAF"/>
</dbReference>
<dbReference type="EMBL" id="BAAANE010000004">
    <property type="protein sequence ID" value="GAA1629759.1"/>
    <property type="molecule type" value="Genomic_DNA"/>
</dbReference>
<reference evidence="16" key="1">
    <citation type="journal article" date="2019" name="Int. J. Syst. Evol. Microbiol.">
        <title>The Global Catalogue of Microorganisms (GCM) 10K type strain sequencing project: providing services to taxonomists for standard genome sequencing and annotation.</title>
        <authorList>
            <consortium name="The Broad Institute Genomics Platform"/>
            <consortium name="The Broad Institute Genome Sequencing Center for Infectious Disease"/>
            <person name="Wu L."/>
            <person name="Ma J."/>
        </authorList>
    </citation>
    <scope>NUCLEOTIDE SEQUENCE [LARGE SCALE GENOMIC DNA]</scope>
    <source>
        <strain evidence="16">JCM 14306</strain>
    </source>
</reference>
<gene>
    <name evidence="15" type="ORF">GCM10009744_17210</name>
</gene>
<feature type="domain" description="GAF" evidence="13">
    <location>
        <begin position="582"/>
        <end position="729"/>
    </location>
</feature>
<comment type="catalytic activity">
    <reaction evidence="1">
        <text>ATP + protein L-histidine = ADP + protein N-phospho-L-histidine.</text>
        <dbReference type="EC" id="2.7.13.3"/>
    </reaction>
</comment>
<accession>A0ABP4QZP7</accession>
<evidence type="ECO:0000256" key="1">
    <source>
        <dbReference type="ARBA" id="ARBA00000085"/>
    </source>
</evidence>
<feature type="domain" description="GAF" evidence="13">
    <location>
        <begin position="79"/>
        <end position="224"/>
    </location>
</feature>
<evidence type="ECO:0000259" key="14">
    <source>
        <dbReference type="SMART" id="SM00387"/>
    </source>
</evidence>
<dbReference type="EC" id="2.7.13.3" evidence="3"/>
<evidence type="ECO:0000256" key="4">
    <source>
        <dbReference type="ARBA" id="ARBA00022553"/>
    </source>
</evidence>
<sequence length="933" mass="98799">MAGMLAYDWFYLPPVHPLAFPDSANLVDLLVYLAVAVLIGELAADATRRARVSEAARAQIAEEQAALRRLATRVAQGAPAQELLAAVAEEAGTLLAVDATRINRYENADEIVNVTDWSKPGYDSAPFDRARLEGRSVSADVLRTGRVARIDNYEEVEGRLAFARGVQIKSVVGAPILVEGGLWGVMVAWSAREALPADAEARLTDFTELVATAISNTEARREVERLVEEQAALRRVATLVARGVSPSEVFEAVAGEIGGLLRVAVTNMARYEPDGTATAVGNWCADGSRVPAGTRATPDSASVSGLVFSSGLAARMDNYDDASGDVAAWVQALGIRSSVGAPIVVDGKLWGVMIASSDQDQPLPADTEARIAAFTDLVATAISNAEARTEMARLADEQAALRRVATLVARGVPPAEVFESVIREVGLLCGADLARLERYESDGTVTGVGVWSKDRAHQLALGTRLAIEGVSIAALVQETRRPMRVDSFVRASGPIAQEALELGIRSSVGCPIVVQGRLWGVIAASSKSETAFPPDTESQIGEFTELVATAISNTEAGVEVTRLADGQAALRRVATMVAQERPAEEVFAKVAEEVGRLLHVDATAMLRYEPDVTATFVAAWSDQGIRFRMGTGVSVEGQNITSRVLRTRRPARIDDFAAATGPSADLARAKGIRSSAGSPIVVKGAVWGLIIAMSLQPEPLPPETESRIGEFTELVATAISNLEARAELAASRVRIVEATDQTRRRFERDLHDGIQQRLVSLTFELRGVEAIAPPEHADLRAQLSQVSDGMTGVLDDLRELSRGIHPAILSEGGLGPALKALARRSAIPVELDVSVQQRLADRVEVAAYYVVSEALANAAKHAHASLAQVRVDAGNGILALRIRDDGVGGADPGRGSGLIGLADRVEALGGKIEIASPAGEGTSLEVELPVELA</sequence>